<reference evidence="2 3" key="1">
    <citation type="submission" date="2019-06" db="EMBL/GenBank/DDBJ databases">
        <title>Whole genome shotgun sequence of Zoogloea ramigera NBRC 15342.</title>
        <authorList>
            <person name="Hosoyama A."/>
            <person name="Uohara A."/>
            <person name="Ohji S."/>
            <person name="Ichikawa N."/>
        </authorList>
    </citation>
    <scope>NUCLEOTIDE SEQUENCE [LARGE SCALE GENOMIC DNA]</scope>
    <source>
        <strain evidence="2 3">NBRC 15342</strain>
    </source>
</reference>
<sequence>MEFIQQDWNWAWATLAAVSGTLLLVTSLRGGGRGVSPAQATQLINREDAVVIDVREAGEYNAGHLLDARHIPVGELAKRTAELEKFKDKPIILNCQSGARSASACSILSKAGFARVHNLEGGIAAWEQAGMPISRKRK</sequence>
<keyword evidence="3" id="KW-1185">Reference proteome</keyword>
<dbReference type="InterPro" id="IPR036873">
    <property type="entry name" value="Rhodanese-like_dom_sf"/>
</dbReference>
<dbReference type="PANTHER" id="PTHR43031">
    <property type="entry name" value="FAD-DEPENDENT OXIDOREDUCTASE"/>
    <property type="match status" value="1"/>
</dbReference>
<dbReference type="InterPro" id="IPR001763">
    <property type="entry name" value="Rhodanese-like_dom"/>
</dbReference>
<dbReference type="SMART" id="SM00450">
    <property type="entry name" value="RHOD"/>
    <property type="match status" value="1"/>
</dbReference>
<protein>
    <submittedName>
        <fullName evidence="2">Sulfurtransferase</fullName>
    </submittedName>
</protein>
<dbReference type="Gene3D" id="3.40.250.10">
    <property type="entry name" value="Rhodanese-like domain"/>
    <property type="match status" value="1"/>
</dbReference>
<dbReference type="EMBL" id="BJNV01000053">
    <property type="protein sequence ID" value="GEC96768.1"/>
    <property type="molecule type" value="Genomic_DNA"/>
</dbReference>
<organism evidence="2 3">
    <name type="scientific">Zoogloea ramigera</name>
    <dbReference type="NCBI Taxonomy" id="350"/>
    <lineage>
        <taxon>Bacteria</taxon>
        <taxon>Pseudomonadati</taxon>
        <taxon>Pseudomonadota</taxon>
        <taxon>Betaproteobacteria</taxon>
        <taxon>Rhodocyclales</taxon>
        <taxon>Zoogloeaceae</taxon>
        <taxon>Zoogloea</taxon>
    </lineage>
</organism>
<evidence type="ECO:0000313" key="3">
    <source>
        <dbReference type="Proteomes" id="UP000318422"/>
    </source>
</evidence>
<dbReference type="RefSeq" id="WP_141353417.1">
    <property type="nucleotide sequence ID" value="NZ_BJNV01000053.1"/>
</dbReference>
<dbReference type="CDD" id="cd00158">
    <property type="entry name" value="RHOD"/>
    <property type="match status" value="1"/>
</dbReference>
<feature type="domain" description="Rhodanese" evidence="1">
    <location>
        <begin position="45"/>
        <end position="135"/>
    </location>
</feature>
<evidence type="ECO:0000313" key="2">
    <source>
        <dbReference type="EMBL" id="GEC96768.1"/>
    </source>
</evidence>
<dbReference type="Pfam" id="PF00581">
    <property type="entry name" value="Rhodanese"/>
    <property type="match status" value="1"/>
</dbReference>
<name>A0A4Y4CV44_ZOORA</name>
<dbReference type="GO" id="GO:0016740">
    <property type="term" value="F:transferase activity"/>
    <property type="evidence" value="ECO:0007669"/>
    <property type="project" value="UniProtKB-KW"/>
</dbReference>
<proteinExistence type="predicted"/>
<accession>A0A4Y4CV44</accession>
<dbReference type="FunFam" id="3.40.250.10:FF:000049">
    <property type="entry name" value="Phage shock protein E"/>
    <property type="match status" value="1"/>
</dbReference>
<comment type="caution">
    <text evidence="2">The sequence shown here is derived from an EMBL/GenBank/DDBJ whole genome shotgun (WGS) entry which is preliminary data.</text>
</comment>
<dbReference type="SUPFAM" id="SSF52821">
    <property type="entry name" value="Rhodanese/Cell cycle control phosphatase"/>
    <property type="match status" value="1"/>
</dbReference>
<dbReference type="PROSITE" id="PS50206">
    <property type="entry name" value="RHODANESE_3"/>
    <property type="match status" value="1"/>
</dbReference>
<dbReference type="Proteomes" id="UP000318422">
    <property type="component" value="Unassembled WGS sequence"/>
</dbReference>
<dbReference type="InterPro" id="IPR050229">
    <property type="entry name" value="GlpE_sulfurtransferase"/>
</dbReference>
<gene>
    <name evidence="2" type="ORF">ZRA01_28410</name>
</gene>
<dbReference type="OrthoDB" id="1445766at2"/>
<dbReference type="AlphaFoldDB" id="A0A4Y4CV44"/>
<evidence type="ECO:0000259" key="1">
    <source>
        <dbReference type="PROSITE" id="PS50206"/>
    </source>
</evidence>
<dbReference type="PANTHER" id="PTHR43031:SF18">
    <property type="entry name" value="RHODANESE-RELATED SULFURTRANSFERASES"/>
    <property type="match status" value="1"/>
</dbReference>
<keyword evidence="2" id="KW-0808">Transferase</keyword>